<accession>A0A1Y2GB89</accession>
<dbReference type="RefSeq" id="XP_021876723.1">
    <property type="nucleotide sequence ID" value="XM_022030637.1"/>
</dbReference>
<dbReference type="OrthoDB" id="2436692at2759"/>
<evidence type="ECO:0000256" key="1">
    <source>
        <dbReference type="SAM" id="MobiDB-lite"/>
    </source>
</evidence>
<protein>
    <recommendedName>
        <fullName evidence="4">DH domain-containing protein</fullName>
    </recommendedName>
</protein>
<gene>
    <name evidence="2" type="ORF">BCR41DRAFT_425833</name>
</gene>
<evidence type="ECO:0000313" key="2">
    <source>
        <dbReference type="EMBL" id="ORZ04726.1"/>
    </source>
</evidence>
<comment type="caution">
    <text evidence="2">The sequence shown here is derived from an EMBL/GenBank/DDBJ whole genome shotgun (WGS) entry which is preliminary data.</text>
</comment>
<dbReference type="InParanoid" id="A0A1Y2GB89"/>
<keyword evidence="3" id="KW-1185">Reference proteome</keyword>
<organism evidence="2 3">
    <name type="scientific">Lobosporangium transversale</name>
    <dbReference type="NCBI Taxonomy" id="64571"/>
    <lineage>
        <taxon>Eukaryota</taxon>
        <taxon>Fungi</taxon>
        <taxon>Fungi incertae sedis</taxon>
        <taxon>Mucoromycota</taxon>
        <taxon>Mortierellomycotina</taxon>
        <taxon>Mortierellomycetes</taxon>
        <taxon>Mortierellales</taxon>
        <taxon>Mortierellaceae</taxon>
        <taxon>Lobosporangium</taxon>
    </lineage>
</organism>
<name>A0A1Y2GB89_9FUNG</name>
<dbReference type="Proteomes" id="UP000193648">
    <property type="component" value="Unassembled WGS sequence"/>
</dbReference>
<feature type="region of interest" description="Disordered" evidence="1">
    <location>
        <begin position="335"/>
        <end position="363"/>
    </location>
</feature>
<dbReference type="EMBL" id="MCFF01000055">
    <property type="protein sequence ID" value="ORZ04726.1"/>
    <property type="molecule type" value="Genomic_DNA"/>
</dbReference>
<dbReference type="AlphaFoldDB" id="A0A1Y2GB89"/>
<feature type="compositionally biased region" description="Basic and acidic residues" evidence="1">
    <location>
        <begin position="462"/>
        <end position="472"/>
    </location>
</feature>
<evidence type="ECO:0008006" key="4">
    <source>
        <dbReference type="Google" id="ProtNLM"/>
    </source>
</evidence>
<dbReference type="GeneID" id="33572478"/>
<evidence type="ECO:0000313" key="3">
    <source>
        <dbReference type="Proteomes" id="UP000193648"/>
    </source>
</evidence>
<proteinExistence type="predicted"/>
<sequence length="551" mass="61194">MSSYTSPSPLSNNNSCGPASTTTAELVAAEAQYLSNLKRVGNALSLSTNLVLTQGRKVSNTIRGLMERWTALIHFHVKFHDDIRAVKEDTPTVVTLLINLLFTLEPVLMEHGREISNVVYKLTRDEKKAGHNPVEWEGALRHPFDHLMIYNEWIQRIDAQPQYKREGLAQLNEIALNVRSAIESNQNPRNMLKRISTLARNVIRRPTNAQWNNSAHSNANDVSSASGMPISPTSAASAFPTPDTATTLASLAEFQSIPYKDNSSNSSTINLNPRRASIDTLRIATAMTTPKNRAVEAFVDQYQISAYLDTKTAFESDRSSMNLSGTIRTWGSPDSGVSGVGIEPRVQPVRSPKRASKISSIGSMQSYSSSESLNTKTKIGAAVNENKRTIANVATTTTTKPSTLTRSARFGYTFGVETLTSSQHPLPVQKEIEPSRVIVRLGTQSIIAASKTERLQQQQSTHDTRPLPKDSWRLQQVRLRKEKEGRLQLQRDQEIKERKSRLVKKTASGRFVSRPSIERLRAISTNRDPGAKPPVKSLISFWERTAQPIEV</sequence>
<reference evidence="2 3" key="1">
    <citation type="submission" date="2016-07" db="EMBL/GenBank/DDBJ databases">
        <title>Pervasive Adenine N6-methylation of Active Genes in Fungi.</title>
        <authorList>
            <consortium name="DOE Joint Genome Institute"/>
            <person name="Mondo S.J."/>
            <person name="Dannebaum R.O."/>
            <person name="Kuo R.C."/>
            <person name="Labutti K."/>
            <person name="Haridas S."/>
            <person name="Kuo A."/>
            <person name="Salamov A."/>
            <person name="Ahrendt S.R."/>
            <person name="Lipzen A."/>
            <person name="Sullivan W."/>
            <person name="Andreopoulos W.B."/>
            <person name="Clum A."/>
            <person name="Lindquist E."/>
            <person name="Daum C."/>
            <person name="Ramamoorthy G.K."/>
            <person name="Gryganskyi A."/>
            <person name="Culley D."/>
            <person name="Magnuson J.K."/>
            <person name="James T.Y."/>
            <person name="O'Malley M.A."/>
            <person name="Stajich J.E."/>
            <person name="Spatafora J.W."/>
            <person name="Visel A."/>
            <person name="Grigoriev I.V."/>
        </authorList>
    </citation>
    <scope>NUCLEOTIDE SEQUENCE [LARGE SCALE GENOMIC DNA]</scope>
    <source>
        <strain evidence="2 3">NRRL 3116</strain>
    </source>
</reference>
<feature type="region of interest" description="Disordered" evidence="1">
    <location>
        <begin position="450"/>
        <end position="472"/>
    </location>
</feature>